<gene>
    <name evidence="1" type="ORF">Cboi01_000157000</name>
</gene>
<dbReference type="Proteomes" id="UP001165101">
    <property type="component" value="Unassembled WGS sequence"/>
</dbReference>
<proteinExistence type="predicted"/>
<evidence type="ECO:0000313" key="2">
    <source>
        <dbReference type="Proteomes" id="UP001165101"/>
    </source>
</evidence>
<keyword evidence="2" id="KW-1185">Reference proteome</keyword>
<name>A0ACB5TKA9_CANBO</name>
<evidence type="ECO:0000313" key="1">
    <source>
        <dbReference type="EMBL" id="GME89815.1"/>
    </source>
</evidence>
<protein>
    <submittedName>
        <fullName evidence="1">Unnamed protein product</fullName>
    </submittedName>
</protein>
<sequence length="424" mass="46917">MSILSRESSTSSFLISNYNDDILEEPLNLVDIVLKNQNRAISHLASQYKNSDWSKLQLRKSLTIINNSLTSGGKLVVSGMGKSYKIANKVVATLNSLSVHSALLHPSEALHGDLGMIREEHNDSLLIISASGNSPELSTLLQHVPLSIPIVLLTCNKISPLAQNSQVKSLLYAELPNNLSEKNLYGLSAPTISTTLCLTLLDAVSIALAELQYKDLSIRQKRFGDRHPGGAIGLNYFKNSLDSSSSTRISSSSCSNDDNGLNSDFSSSLNLNYISNSVSETSSDICNDQDNTDSLLLTKKINQSLNLNDESEGDITPIIIDNQYSTNKNKITTNDESDSDEILELKDIKLINLFKNSNSKINVDKLPETEFELLKLITIYEFLIINNLNYIDSKLIKKIYISLINENKSFDEIKLKINENLIKI</sequence>
<comment type="caution">
    <text evidence="1">The sequence shown here is derived from an EMBL/GenBank/DDBJ whole genome shotgun (WGS) entry which is preliminary data.</text>
</comment>
<organism evidence="1 2">
    <name type="scientific">Candida boidinii</name>
    <name type="common">Yeast</name>
    <dbReference type="NCBI Taxonomy" id="5477"/>
    <lineage>
        <taxon>Eukaryota</taxon>
        <taxon>Fungi</taxon>
        <taxon>Dikarya</taxon>
        <taxon>Ascomycota</taxon>
        <taxon>Saccharomycotina</taxon>
        <taxon>Pichiomycetes</taxon>
        <taxon>Pichiales</taxon>
        <taxon>Pichiaceae</taxon>
        <taxon>Ogataea</taxon>
        <taxon>Ogataea/Candida clade</taxon>
    </lineage>
</organism>
<dbReference type="EMBL" id="BSXV01000603">
    <property type="protein sequence ID" value="GME89815.1"/>
    <property type="molecule type" value="Genomic_DNA"/>
</dbReference>
<reference evidence="1" key="1">
    <citation type="submission" date="2023-04" db="EMBL/GenBank/DDBJ databases">
        <title>Candida boidinii NBRC 1967.</title>
        <authorList>
            <person name="Ichikawa N."/>
            <person name="Sato H."/>
            <person name="Tonouchi N."/>
        </authorList>
    </citation>
    <scope>NUCLEOTIDE SEQUENCE</scope>
    <source>
        <strain evidence="1">NBRC 1967</strain>
    </source>
</reference>
<accession>A0ACB5TKA9</accession>